<dbReference type="Pfam" id="PF03398">
    <property type="entry name" value="Ist1"/>
    <property type="match status" value="1"/>
</dbReference>
<dbReference type="EMBL" id="CM018044">
    <property type="protein sequence ID" value="KAA8529184.1"/>
    <property type="molecule type" value="Genomic_DNA"/>
</dbReference>
<dbReference type="GO" id="GO:0015031">
    <property type="term" value="P:protein transport"/>
    <property type="evidence" value="ECO:0007669"/>
    <property type="project" value="InterPro"/>
</dbReference>
<evidence type="ECO:0000256" key="1">
    <source>
        <dbReference type="ARBA" id="ARBA00005536"/>
    </source>
</evidence>
<dbReference type="PANTHER" id="PTHR12161">
    <property type="entry name" value="IST1 FAMILY MEMBER"/>
    <property type="match status" value="1"/>
</dbReference>
<dbReference type="PANTHER" id="PTHR12161:SF16">
    <property type="entry name" value="REGULATOR OF VPS4 ACTIVITY IN THE MVB PATHWAY PROTEIN"/>
    <property type="match status" value="1"/>
</dbReference>
<protein>
    <recommendedName>
        <fullName evidence="5">IST1-like protein</fullName>
    </recommendedName>
</protein>
<keyword evidence="4" id="KW-1185">Reference proteome</keyword>
<reference evidence="3 4" key="1">
    <citation type="submission" date="2019-09" db="EMBL/GenBank/DDBJ databases">
        <title>A chromosome-level genome assembly of the Chinese tupelo Nyssa sinensis.</title>
        <authorList>
            <person name="Yang X."/>
            <person name="Kang M."/>
            <person name="Yang Y."/>
            <person name="Xiong H."/>
            <person name="Wang M."/>
            <person name="Zhang Z."/>
            <person name="Wang Z."/>
            <person name="Wu H."/>
            <person name="Ma T."/>
            <person name="Liu J."/>
            <person name="Xi Z."/>
        </authorList>
    </citation>
    <scope>NUCLEOTIDE SEQUENCE [LARGE SCALE GENOMIC DNA]</scope>
    <source>
        <strain evidence="3">J267</strain>
        <tissue evidence="3">Leaf</tissue>
    </source>
</reference>
<dbReference type="Proteomes" id="UP000325577">
    <property type="component" value="Linkage Group LG20"/>
</dbReference>
<dbReference type="AlphaFoldDB" id="A0A5J5AFZ4"/>
<organism evidence="3 4">
    <name type="scientific">Nyssa sinensis</name>
    <dbReference type="NCBI Taxonomy" id="561372"/>
    <lineage>
        <taxon>Eukaryota</taxon>
        <taxon>Viridiplantae</taxon>
        <taxon>Streptophyta</taxon>
        <taxon>Embryophyta</taxon>
        <taxon>Tracheophyta</taxon>
        <taxon>Spermatophyta</taxon>
        <taxon>Magnoliopsida</taxon>
        <taxon>eudicotyledons</taxon>
        <taxon>Gunneridae</taxon>
        <taxon>Pentapetalae</taxon>
        <taxon>asterids</taxon>
        <taxon>Cornales</taxon>
        <taxon>Nyssaceae</taxon>
        <taxon>Nyssa</taxon>
    </lineage>
</organism>
<feature type="compositionally biased region" description="Basic and acidic residues" evidence="2">
    <location>
        <begin position="212"/>
        <end position="233"/>
    </location>
</feature>
<name>A0A5J5AFZ4_9ASTE</name>
<evidence type="ECO:0000256" key="2">
    <source>
        <dbReference type="SAM" id="MobiDB-lite"/>
    </source>
</evidence>
<evidence type="ECO:0000313" key="3">
    <source>
        <dbReference type="EMBL" id="KAA8529184.1"/>
    </source>
</evidence>
<sequence length="233" mass="26549">MGKKLDALLGRNFRTSKLGKKLDALLGRSFKTSKFRPLVKLAISRLAVLKKQRQARLSIARSDVVQLLKLGHHEQALRRVEVVIEEQNILDVFLMIEGYCFLLLERINLIEQEELVCPDELKEAISSLLYASPRCGEIRELQEMHSFFTSRFGTEFVERAIELRGDFGVNPQIVQKLSTGQPSLENRLTVLKESASENGIDLQIEEPSPESTEEKLDQERNQKQPKEDSSVNS</sequence>
<dbReference type="InterPro" id="IPR005061">
    <property type="entry name" value="Ist1"/>
</dbReference>
<dbReference type="FunFam" id="1.20.1260.60:FF:000002">
    <property type="entry name" value="Vacuolar protein sorting-associated protein IST1"/>
    <property type="match status" value="1"/>
</dbReference>
<evidence type="ECO:0000313" key="4">
    <source>
        <dbReference type="Proteomes" id="UP000325577"/>
    </source>
</evidence>
<dbReference type="Gene3D" id="1.20.1260.60">
    <property type="entry name" value="Vacuolar protein sorting-associated protein Ist1"/>
    <property type="match status" value="1"/>
</dbReference>
<accession>A0A5J5AFZ4</accession>
<comment type="similarity">
    <text evidence="1">Belongs to the IST1 family.</text>
</comment>
<feature type="region of interest" description="Disordered" evidence="2">
    <location>
        <begin position="195"/>
        <end position="233"/>
    </location>
</feature>
<proteinExistence type="inferred from homology"/>
<dbReference type="InterPro" id="IPR042277">
    <property type="entry name" value="IST1-like"/>
</dbReference>
<gene>
    <name evidence="3" type="ORF">F0562_034017</name>
</gene>
<evidence type="ECO:0008006" key="5">
    <source>
        <dbReference type="Google" id="ProtNLM"/>
    </source>
</evidence>
<dbReference type="OrthoDB" id="29853at2759"/>